<dbReference type="InterPro" id="IPR053714">
    <property type="entry name" value="Iso_Racemase_Enz_sf"/>
</dbReference>
<keyword evidence="2" id="KW-1185">Reference proteome</keyword>
<accession>A0ABS4APJ5</accession>
<organism evidence="1 2">
    <name type="scientific">Roseomonas nitratireducens</name>
    <dbReference type="NCBI Taxonomy" id="2820810"/>
    <lineage>
        <taxon>Bacteria</taxon>
        <taxon>Pseudomonadati</taxon>
        <taxon>Pseudomonadota</taxon>
        <taxon>Alphaproteobacteria</taxon>
        <taxon>Acetobacterales</taxon>
        <taxon>Roseomonadaceae</taxon>
        <taxon>Roseomonas</taxon>
    </lineage>
</organism>
<protein>
    <recommendedName>
        <fullName evidence="3">Maleate isomerase</fullName>
    </recommendedName>
</protein>
<dbReference type="RefSeq" id="WP_209350106.1">
    <property type="nucleotide sequence ID" value="NZ_JAGIYZ010000001.1"/>
</dbReference>
<dbReference type="InterPro" id="IPR026286">
    <property type="entry name" value="MaiA/AMDase"/>
</dbReference>
<dbReference type="Pfam" id="PF17645">
    <property type="entry name" value="Amdase"/>
    <property type="match status" value="1"/>
</dbReference>
<evidence type="ECO:0000313" key="1">
    <source>
        <dbReference type="EMBL" id="MBP0462746.1"/>
    </source>
</evidence>
<dbReference type="Gene3D" id="3.40.50.12500">
    <property type="match status" value="1"/>
</dbReference>
<sequence length="240" mass="23703">MARPAIGTILPSSNRVVERTTLALLRDLPGVDACFARIPYAPDGTGQPKDGYDAASYAEAARLLGHAGVAAVCWNGSRGAALGLDADRALAARLAAEAGCPATTAALFAADALAALGARRIAFLLPGRAEEAAAHGAGFAPGGVATVAARGLGCPDNLSAAAVALAAILDAARALAREAAPDAILLWSTNLPGLDAMAPLEAELGIPVLDSAALGVAAALRAAGLGTAALARFGRIFAIP</sequence>
<dbReference type="PANTHER" id="PTHR40267">
    <property type="entry name" value="BLR3294 PROTEIN"/>
    <property type="match status" value="1"/>
</dbReference>
<evidence type="ECO:0000313" key="2">
    <source>
        <dbReference type="Proteomes" id="UP000680815"/>
    </source>
</evidence>
<name>A0ABS4APJ5_9PROT</name>
<proteinExistence type="predicted"/>
<comment type="caution">
    <text evidence="1">The sequence shown here is derived from an EMBL/GenBank/DDBJ whole genome shotgun (WGS) entry which is preliminary data.</text>
</comment>
<gene>
    <name evidence="1" type="ORF">J5Y09_02375</name>
</gene>
<dbReference type="EMBL" id="JAGIYZ010000001">
    <property type="protein sequence ID" value="MBP0462746.1"/>
    <property type="molecule type" value="Genomic_DNA"/>
</dbReference>
<dbReference type="PANTHER" id="PTHR40267:SF1">
    <property type="entry name" value="BLR3294 PROTEIN"/>
    <property type="match status" value="1"/>
</dbReference>
<reference evidence="1 2" key="1">
    <citation type="submission" date="2021-03" db="EMBL/GenBank/DDBJ databases">
        <authorList>
            <person name="So Y."/>
        </authorList>
    </citation>
    <scope>NUCLEOTIDE SEQUENCE [LARGE SCALE GENOMIC DNA]</scope>
    <source>
        <strain evidence="1 2">PWR1</strain>
    </source>
</reference>
<dbReference type="Proteomes" id="UP000680815">
    <property type="component" value="Unassembled WGS sequence"/>
</dbReference>
<evidence type="ECO:0008006" key="3">
    <source>
        <dbReference type="Google" id="ProtNLM"/>
    </source>
</evidence>